<reference evidence="9 10" key="1">
    <citation type="submission" date="2019-08" db="EMBL/GenBank/DDBJ databases">
        <title>In-depth cultivation of the pig gut microbiome towards novel bacterial diversity and tailored functional studies.</title>
        <authorList>
            <person name="Wylensek D."/>
            <person name="Hitch T.C.A."/>
            <person name="Clavel T."/>
        </authorList>
    </citation>
    <scope>NUCLEOTIDE SEQUENCE [LARGE SCALE GENOMIC DNA]</scope>
    <source>
        <strain evidence="9 10">Oil+RF-744-GAM-WT-6</strain>
    </source>
</reference>
<comment type="similarity">
    <text evidence="7">Belongs to the binding-protein-dependent transport system permease family.</text>
</comment>
<organism evidence="9 10">
    <name type="scientific">Stecheria intestinalis</name>
    <dbReference type="NCBI Taxonomy" id="2606630"/>
    <lineage>
        <taxon>Bacteria</taxon>
        <taxon>Bacillati</taxon>
        <taxon>Bacillota</taxon>
        <taxon>Erysipelotrichia</taxon>
        <taxon>Erysipelotrichales</taxon>
        <taxon>Erysipelotrichaceae</taxon>
        <taxon>Stecheria</taxon>
    </lineage>
</organism>
<evidence type="ECO:0000256" key="4">
    <source>
        <dbReference type="ARBA" id="ARBA00022692"/>
    </source>
</evidence>
<evidence type="ECO:0000256" key="6">
    <source>
        <dbReference type="ARBA" id="ARBA00023136"/>
    </source>
</evidence>
<evidence type="ECO:0000256" key="3">
    <source>
        <dbReference type="ARBA" id="ARBA00022475"/>
    </source>
</evidence>
<name>A0A7X2NQH5_9FIRM</name>
<evidence type="ECO:0000256" key="7">
    <source>
        <dbReference type="RuleBase" id="RU363032"/>
    </source>
</evidence>
<comment type="subcellular location">
    <subcellularLocation>
        <location evidence="1 7">Cell membrane</location>
        <topology evidence="1 7">Multi-pass membrane protein</topology>
    </subcellularLocation>
</comment>
<dbReference type="PANTHER" id="PTHR30465:SF0">
    <property type="entry name" value="OLIGOPEPTIDE TRANSPORT SYSTEM PERMEASE PROTEIN APPB"/>
    <property type="match status" value="1"/>
</dbReference>
<dbReference type="AlphaFoldDB" id="A0A7X2NQH5"/>
<feature type="transmembrane region" description="Helical" evidence="7">
    <location>
        <begin position="410"/>
        <end position="436"/>
    </location>
</feature>
<dbReference type="InterPro" id="IPR035906">
    <property type="entry name" value="MetI-like_sf"/>
</dbReference>
<keyword evidence="5 7" id="KW-1133">Transmembrane helix</keyword>
<dbReference type="GO" id="GO:0005886">
    <property type="term" value="C:plasma membrane"/>
    <property type="evidence" value="ECO:0007669"/>
    <property type="project" value="UniProtKB-SubCell"/>
</dbReference>
<accession>A0A7X2NQH5</accession>
<keyword evidence="4 7" id="KW-0812">Transmembrane</keyword>
<dbReference type="CDD" id="cd06261">
    <property type="entry name" value="TM_PBP2"/>
    <property type="match status" value="1"/>
</dbReference>
<evidence type="ECO:0000313" key="10">
    <source>
        <dbReference type="Proteomes" id="UP000461880"/>
    </source>
</evidence>
<dbReference type="Gene3D" id="1.10.3720.10">
    <property type="entry name" value="MetI-like"/>
    <property type="match status" value="1"/>
</dbReference>
<gene>
    <name evidence="9" type="ORF">FYJ51_02140</name>
</gene>
<proteinExistence type="inferred from homology"/>
<evidence type="ECO:0000256" key="1">
    <source>
        <dbReference type="ARBA" id="ARBA00004651"/>
    </source>
</evidence>
<keyword evidence="3" id="KW-1003">Cell membrane</keyword>
<evidence type="ECO:0000256" key="5">
    <source>
        <dbReference type="ARBA" id="ARBA00022989"/>
    </source>
</evidence>
<feature type="transmembrane region" description="Helical" evidence="7">
    <location>
        <begin position="12"/>
        <end position="31"/>
    </location>
</feature>
<dbReference type="PANTHER" id="PTHR30465">
    <property type="entry name" value="INNER MEMBRANE ABC TRANSPORTER"/>
    <property type="match status" value="1"/>
</dbReference>
<feature type="transmembrane region" description="Helical" evidence="7">
    <location>
        <begin position="456"/>
        <end position="478"/>
    </location>
</feature>
<feature type="transmembrane region" description="Helical" evidence="7">
    <location>
        <begin position="356"/>
        <end position="375"/>
    </location>
</feature>
<dbReference type="GO" id="GO:0055085">
    <property type="term" value="P:transmembrane transport"/>
    <property type="evidence" value="ECO:0007669"/>
    <property type="project" value="InterPro"/>
</dbReference>
<evidence type="ECO:0000256" key="2">
    <source>
        <dbReference type="ARBA" id="ARBA00022448"/>
    </source>
</evidence>
<dbReference type="PROSITE" id="PS50928">
    <property type="entry name" value="ABC_TM1"/>
    <property type="match status" value="1"/>
</dbReference>
<keyword evidence="2 7" id="KW-0813">Transport</keyword>
<feature type="transmembrane region" description="Helical" evidence="7">
    <location>
        <begin position="280"/>
        <end position="302"/>
    </location>
</feature>
<dbReference type="RefSeq" id="WP_154502720.1">
    <property type="nucleotide sequence ID" value="NZ_JAQXPC010000087.1"/>
</dbReference>
<evidence type="ECO:0000313" key="9">
    <source>
        <dbReference type="EMBL" id="MSS57704.1"/>
    </source>
</evidence>
<dbReference type="SUPFAM" id="SSF161098">
    <property type="entry name" value="MetI-like"/>
    <property type="match status" value="1"/>
</dbReference>
<keyword evidence="6 7" id="KW-0472">Membrane</keyword>
<protein>
    <submittedName>
        <fullName evidence="9">ABC transporter permease</fullName>
    </submittedName>
</protein>
<feature type="domain" description="ABC transmembrane type-1" evidence="8">
    <location>
        <begin position="276"/>
        <end position="475"/>
    </location>
</feature>
<feature type="transmembrane region" description="Helical" evidence="7">
    <location>
        <begin position="314"/>
        <end position="336"/>
    </location>
</feature>
<sequence>MAKYILSRLLRSIVALFAVMSIIIVMIFTLIPRSKVFDNDPAFTKMKGETKTLYMLQKYDQLGYLDYQRKSDFCQTIYGEGTEKAAACSVNGSQEQTDAIAAMEAKGYVTAKQKNGDPYVTHDYNWLELLGHYYSQMLEFDHPGYIQDDENPDLARGYSIGTNPYNGTPAITCSGCNYKYQIYFDASFPFIHQNFFHFNFGTSYPTNQGLDTIQVISEGQGELKTVTQTFETGLSEDSAIIQTTCRYKASPDRLDAKRFADHYADCESSYTQPSMIATSYIMGIISLIIAYVFGVPLAIDMAQHKGKFRDKLGIAYINILIAVPSLAFIFFMRSIGTLFGLPDKFPQLGFQDVRSWLMPTLILALLNTPSLMMWVRRYMIDQVNADYVKFARAKGLSQKEIFRKHILRNAIIPIVNGIPSSVILCISGAFITESAFAVPGMGKMLPDAITKMNNNMIITLTFIFTALSILAVLLGDLLMTLVDPRIQLTAKGED</sequence>
<keyword evidence="10" id="KW-1185">Reference proteome</keyword>
<dbReference type="Pfam" id="PF00528">
    <property type="entry name" value="BPD_transp_1"/>
    <property type="match status" value="1"/>
</dbReference>
<dbReference type="EMBL" id="VUMN01000003">
    <property type="protein sequence ID" value="MSS57704.1"/>
    <property type="molecule type" value="Genomic_DNA"/>
</dbReference>
<dbReference type="Proteomes" id="UP000461880">
    <property type="component" value="Unassembled WGS sequence"/>
</dbReference>
<dbReference type="InterPro" id="IPR000515">
    <property type="entry name" value="MetI-like"/>
</dbReference>
<evidence type="ECO:0000259" key="8">
    <source>
        <dbReference type="PROSITE" id="PS50928"/>
    </source>
</evidence>
<comment type="caution">
    <text evidence="9">The sequence shown here is derived from an EMBL/GenBank/DDBJ whole genome shotgun (WGS) entry which is preliminary data.</text>
</comment>